<feature type="domain" description="HTH tetR-type" evidence="5">
    <location>
        <begin position="16"/>
        <end position="76"/>
    </location>
</feature>
<dbReference type="SUPFAM" id="SSF46689">
    <property type="entry name" value="Homeodomain-like"/>
    <property type="match status" value="1"/>
</dbReference>
<dbReference type="PROSITE" id="PS50977">
    <property type="entry name" value="HTH_TETR_2"/>
    <property type="match status" value="1"/>
</dbReference>
<evidence type="ECO:0000259" key="5">
    <source>
        <dbReference type="PROSITE" id="PS50977"/>
    </source>
</evidence>
<dbReference type="RefSeq" id="WP_251496697.1">
    <property type="nucleotide sequence ID" value="NZ_CAJSLV010000081.1"/>
</dbReference>
<name>A0A9W4DWE6_9ACTN</name>
<evidence type="ECO:0000256" key="2">
    <source>
        <dbReference type="ARBA" id="ARBA00023125"/>
    </source>
</evidence>
<dbReference type="Pfam" id="PF00440">
    <property type="entry name" value="TetR_N"/>
    <property type="match status" value="1"/>
</dbReference>
<keyword evidence="7" id="KW-1185">Reference proteome</keyword>
<dbReference type="InterPro" id="IPR001647">
    <property type="entry name" value="HTH_TetR"/>
</dbReference>
<protein>
    <submittedName>
        <fullName evidence="6">Transcriptional regulator, TetR family</fullName>
    </submittedName>
</protein>
<accession>A0A9W4DWE6</accession>
<comment type="caution">
    <text evidence="6">The sequence shown here is derived from an EMBL/GenBank/DDBJ whole genome shotgun (WGS) entry which is preliminary data.</text>
</comment>
<evidence type="ECO:0000256" key="1">
    <source>
        <dbReference type="ARBA" id="ARBA00023015"/>
    </source>
</evidence>
<dbReference type="AlphaFoldDB" id="A0A9W4DWE6"/>
<gene>
    <name evidence="6" type="ORF">SCOCK_50210</name>
</gene>
<keyword evidence="2 4" id="KW-0238">DNA-binding</keyword>
<evidence type="ECO:0000313" key="6">
    <source>
        <dbReference type="EMBL" id="CAG6397161.1"/>
    </source>
</evidence>
<dbReference type="InterPro" id="IPR050109">
    <property type="entry name" value="HTH-type_TetR-like_transc_reg"/>
</dbReference>
<dbReference type="Gene3D" id="1.10.357.10">
    <property type="entry name" value="Tetracycline Repressor, domain 2"/>
    <property type="match status" value="1"/>
</dbReference>
<dbReference type="EMBL" id="CAJSLV010000081">
    <property type="protein sequence ID" value="CAG6397161.1"/>
    <property type="molecule type" value="Genomic_DNA"/>
</dbReference>
<proteinExistence type="predicted"/>
<evidence type="ECO:0000256" key="4">
    <source>
        <dbReference type="PROSITE-ProRule" id="PRU00335"/>
    </source>
</evidence>
<reference evidence="6" key="1">
    <citation type="submission" date="2021-05" db="EMBL/GenBank/DDBJ databases">
        <authorList>
            <person name="Arsene-Ploetze F."/>
        </authorList>
    </citation>
    <scope>NUCLEOTIDE SEQUENCE</scope>
    <source>
        <strain evidence="6">DSM 42138</strain>
    </source>
</reference>
<dbReference type="Proteomes" id="UP001152519">
    <property type="component" value="Unassembled WGS sequence"/>
</dbReference>
<feature type="DNA-binding region" description="H-T-H motif" evidence="4">
    <location>
        <begin position="39"/>
        <end position="58"/>
    </location>
</feature>
<dbReference type="GO" id="GO:0003700">
    <property type="term" value="F:DNA-binding transcription factor activity"/>
    <property type="evidence" value="ECO:0007669"/>
    <property type="project" value="TreeGrafter"/>
</dbReference>
<dbReference type="PRINTS" id="PR00455">
    <property type="entry name" value="HTHTETR"/>
</dbReference>
<evidence type="ECO:0000256" key="3">
    <source>
        <dbReference type="ARBA" id="ARBA00023163"/>
    </source>
</evidence>
<keyword evidence="1" id="KW-0805">Transcription regulation</keyword>
<dbReference type="PANTHER" id="PTHR30055">
    <property type="entry name" value="HTH-TYPE TRANSCRIPTIONAL REGULATOR RUTR"/>
    <property type="match status" value="1"/>
</dbReference>
<evidence type="ECO:0000313" key="7">
    <source>
        <dbReference type="Proteomes" id="UP001152519"/>
    </source>
</evidence>
<dbReference type="PANTHER" id="PTHR30055:SF234">
    <property type="entry name" value="HTH-TYPE TRANSCRIPTIONAL REGULATOR BETI"/>
    <property type="match status" value="1"/>
</dbReference>
<dbReference type="InterPro" id="IPR009057">
    <property type="entry name" value="Homeodomain-like_sf"/>
</dbReference>
<organism evidence="6 7">
    <name type="scientific">Actinacidiphila cocklensis</name>
    <dbReference type="NCBI Taxonomy" id="887465"/>
    <lineage>
        <taxon>Bacteria</taxon>
        <taxon>Bacillati</taxon>
        <taxon>Actinomycetota</taxon>
        <taxon>Actinomycetes</taxon>
        <taxon>Kitasatosporales</taxon>
        <taxon>Streptomycetaceae</taxon>
        <taxon>Actinacidiphila</taxon>
    </lineage>
</organism>
<dbReference type="GO" id="GO:0000976">
    <property type="term" value="F:transcription cis-regulatory region binding"/>
    <property type="evidence" value="ECO:0007669"/>
    <property type="project" value="TreeGrafter"/>
</dbReference>
<sequence>MTKRTYSSTVRTIAAGQTRSAVLVAAEELFVERGYARATVSAIAERAGVALNTVYTSVGGKPALVEALAREGTEDEEIETALTALRAVTDGREILRLTSERTGEVTRRHERVLNFLRDNATTDPAVAAAAEHSVERYRERLALVADHLVAVRAVRPDAVRTEQILWFYFGQGAWRTVRGFGWSWEDGAAWLAAQAADALLHTPTGDGP</sequence>
<keyword evidence="3" id="KW-0804">Transcription</keyword>